<keyword evidence="5" id="KW-0449">Lipoprotein</keyword>
<evidence type="ECO:0000313" key="7">
    <source>
        <dbReference type="EMBL" id="TGY41736.1"/>
    </source>
</evidence>
<dbReference type="InterPro" id="IPR022387">
    <property type="entry name" value="Bind_CPR0540"/>
</dbReference>
<keyword evidence="2 6" id="KW-0732">Signal</keyword>
<dbReference type="Proteomes" id="UP000306888">
    <property type="component" value="Unassembled WGS sequence"/>
</dbReference>
<comment type="caution">
    <text evidence="7">The sequence shown here is derived from an EMBL/GenBank/DDBJ whole genome shotgun (WGS) entry which is preliminary data.</text>
</comment>
<sequence length="452" mass="49524">MKKRTLALILSSLMALTTLTGCGSNGDGKDTDSGAAENKVLKVAAFQGGYGKAYWEKLKEGFEKQHEGVTVELTVESNIEEVIRPQIQAGNVPDFIYLATGRPDALTETLIKEEGLHDLSKVLDTKVPGEDVTVKDKLLPGFIDSYATNPYGDGKSYLLPLFYSPTGLFYNKGLFKEKGYELPTTWDEMFALGDKAKADGISLWAYPTAGYLDCMIPPMLAAAGGEKAFDDAMNYAEGVWTSDAANKTFETFGKLKDYLEPTVVANANNQGFKNNQQLVLDNKVLFSPNGTWLPEEMKDAPRAEGFEWGFMPYPAFEKGGDQYSVSFIEQMYIPKDAENIELAEEFMAYLYSDEAVKIIAQDAKGVVPVAGSMEIAAEFLDPLQVELLKMYDNGAKALIGVFAATEPVEGLTYSDVYAGTIDSVMNGSKTVQEWQTSLQEATDKMRASIIAN</sequence>
<dbReference type="InterPro" id="IPR006059">
    <property type="entry name" value="SBP"/>
</dbReference>
<dbReference type="NCBIfam" id="TIGR03850">
    <property type="entry name" value="bind_CPR_0540"/>
    <property type="match status" value="1"/>
</dbReference>
<accession>A0A4S2DHY4</accession>
<feature type="chain" id="PRO_5039225015" evidence="6">
    <location>
        <begin position="21"/>
        <end position="452"/>
    </location>
</feature>
<dbReference type="Gene3D" id="3.40.190.10">
    <property type="entry name" value="Periplasmic binding protein-like II"/>
    <property type="match status" value="1"/>
</dbReference>
<evidence type="ECO:0000256" key="4">
    <source>
        <dbReference type="ARBA" id="ARBA00023139"/>
    </source>
</evidence>
<dbReference type="Pfam" id="PF01547">
    <property type="entry name" value="SBP_bac_1"/>
    <property type="match status" value="1"/>
</dbReference>
<name>A0A4S2DHY4_9CLOT</name>
<evidence type="ECO:0000256" key="1">
    <source>
        <dbReference type="ARBA" id="ARBA00022475"/>
    </source>
</evidence>
<dbReference type="OrthoDB" id="94797at2"/>
<proteinExistence type="predicted"/>
<organism evidence="7 8">
    <name type="scientific">Clostridium sartagoforme</name>
    <dbReference type="NCBI Taxonomy" id="84031"/>
    <lineage>
        <taxon>Bacteria</taxon>
        <taxon>Bacillati</taxon>
        <taxon>Bacillota</taxon>
        <taxon>Clostridia</taxon>
        <taxon>Eubacteriales</taxon>
        <taxon>Clostridiaceae</taxon>
        <taxon>Clostridium</taxon>
    </lineage>
</organism>
<dbReference type="RefSeq" id="WP_136007478.1">
    <property type="nucleotide sequence ID" value="NZ_SRYR01000006.1"/>
</dbReference>
<keyword evidence="1" id="KW-1003">Cell membrane</keyword>
<dbReference type="AlphaFoldDB" id="A0A4S2DHY4"/>
<evidence type="ECO:0000256" key="3">
    <source>
        <dbReference type="ARBA" id="ARBA00023136"/>
    </source>
</evidence>
<protein>
    <submittedName>
        <fullName evidence="7">Carbohydrate ABC transporter substrate-binding protein</fullName>
    </submittedName>
</protein>
<evidence type="ECO:0000256" key="6">
    <source>
        <dbReference type="SAM" id="SignalP"/>
    </source>
</evidence>
<evidence type="ECO:0000313" key="8">
    <source>
        <dbReference type="Proteomes" id="UP000306888"/>
    </source>
</evidence>
<feature type="signal peptide" evidence="6">
    <location>
        <begin position="1"/>
        <end position="20"/>
    </location>
</feature>
<reference evidence="7 8" key="1">
    <citation type="submission" date="2019-04" db="EMBL/GenBank/DDBJ databases">
        <title>Microbes associate with the intestines of laboratory mice.</title>
        <authorList>
            <person name="Navarre W."/>
            <person name="Wong E."/>
            <person name="Huang K."/>
            <person name="Tropini C."/>
            <person name="Ng K."/>
            <person name="Yu B."/>
        </authorList>
    </citation>
    <scope>NUCLEOTIDE SEQUENCE [LARGE SCALE GENOMIC DNA]</scope>
    <source>
        <strain evidence="7 8">NM50_B9-20</strain>
    </source>
</reference>
<dbReference type="PANTHER" id="PTHR43649:SF33">
    <property type="entry name" value="POLYGALACTURONAN_RHAMNOGALACTURONAN-BINDING PROTEIN YTCQ"/>
    <property type="match status" value="1"/>
</dbReference>
<dbReference type="InterPro" id="IPR050490">
    <property type="entry name" value="Bact_solute-bd_prot1"/>
</dbReference>
<dbReference type="EMBL" id="SRYR01000006">
    <property type="protein sequence ID" value="TGY41736.1"/>
    <property type="molecule type" value="Genomic_DNA"/>
</dbReference>
<evidence type="ECO:0000256" key="5">
    <source>
        <dbReference type="ARBA" id="ARBA00023288"/>
    </source>
</evidence>
<evidence type="ECO:0000256" key="2">
    <source>
        <dbReference type="ARBA" id="ARBA00022729"/>
    </source>
</evidence>
<keyword evidence="3" id="KW-0472">Membrane</keyword>
<dbReference type="PANTHER" id="PTHR43649">
    <property type="entry name" value="ARABINOSE-BINDING PROTEIN-RELATED"/>
    <property type="match status" value="1"/>
</dbReference>
<gene>
    <name evidence="7" type="ORF">E5347_12060</name>
</gene>
<dbReference type="PROSITE" id="PS51257">
    <property type="entry name" value="PROKAR_LIPOPROTEIN"/>
    <property type="match status" value="1"/>
</dbReference>
<keyword evidence="8" id="KW-1185">Reference proteome</keyword>
<dbReference type="SUPFAM" id="SSF53850">
    <property type="entry name" value="Periplasmic binding protein-like II"/>
    <property type="match status" value="1"/>
</dbReference>
<keyword evidence="4" id="KW-0564">Palmitate</keyword>